<organism evidence="6 7">
    <name type="scientific">Drosophila rhopaloa</name>
    <name type="common">Fruit fly</name>
    <dbReference type="NCBI Taxonomy" id="1041015"/>
    <lineage>
        <taxon>Eukaryota</taxon>
        <taxon>Metazoa</taxon>
        <taxon>Ecdysozoa</taxon>
        <taxon>Arthropoda</taxon>
        <taxon>Hexapoda</taxon>
        <taxon>Insecta</taxon>
        <taxon>Pterygota</taxon>
        <taxon>Neoptera</taxon>
        <taxon>Endopterygota</taxon>
        <taxon>Diptera</taxon>
        <taxon>Brachycera</taxon>
        <taxon>Muscomorpha</taxon>
        <taxon>Ephydroidea</taxon>
        <taxon>Drosophilidae</taxon>
        <taxon>Drosophila</taxon>
        <taxon>Sophophora</taxon>
    </lineage>
</organism>
<keyword evidence="7" id="KW-1185">Reference proteome</keyword>
<keyword evidence="5" id="KW-0732">Signal</keyword>
<reference evidence="6" key="2">
    <citation type="submission" date="2025-05" db="UniProtKB">
        <authorList>
            <consortium name="EnsemblMetazoa"/>
        </authorList>
    </citation>
    <scope>IDENTIFICATION</scope>
</reference>
<reference evidence="7" key="1">
    <citation type="journal article" date="2021" name="Elife">
        <title>Highly contiguous assemblies of 101 drosophilid genomes.</title>
        <authorList>
            <person name="Kim B.Y."/>
            <person name="Wang J.R."/>
            <person name="Miller D.E."/>
            <person name="Barmina O."/>
            <person name="Delaney E."/>
            <person name="Thompson A."/>
            <person name="Comeault A.A."/>
            <person name="Peede D."/>
            <person name="D'Agostino E.R."/>
            <person name="Pelaez J."/>
            <person name="Aguilar J.M."/>
            <person name="Haji D."/>
            <person name="Matsunaga T."/>
            <person name="Armstrong E.E."/>
            <person name="Zych M."/>
            <person name="Ogawa Y."/>
            <person name="Stamenkovic-Radak M."/>
            <person name="Jelic M."/>
            <person name="Veselinovic M.S."/>
            <person name="Tanaskovic M."/>
            <person name="Eric P."/>
            <person name="Gao J.J."/>
            <person name="Katoh T.K."/>
            <person name="Toda M.J."/>
            <person name="Watabe H."/>
            <person name="Watada M."/>
            <person name="Davis J.S."/>
            <person name="Moyle L.C."/>
            <person name="Manoli G."/>
            <person name="Bertolini E."/>
            <person name="Kostal V."/>
            <person name="Hawley R.S."/>
            <person name="Takahashi A."/>
            <person name="Jones C.D."/>
            <person name="Price D.K."/>
            <person name="Whiteman N."/>
            <person name="Kopp A."/>
            <person name="Matute D.R."/>
            <person name="Petrov D.A."/>
        </authorList>
    </citation>
    <scope>NUCLEOTIDE SEQUENCE [LARGE SCALE GENOMIC DNA]</scope>
</reference>
<protein>
    <recommendedName>
        <fullName evidence="8">Transmembrane protein 234 homolog</fullName>
    </recommendedName>
</protein>
<evidence type="ECO:0000256" key="5">
    <source>
        <dbReference type="SAM" id="SignalP"/>
    </source>
</evidence>
<sequence length="150" mass="16695">MLETAVQLLVVGLLWGVTNPFIRLGSQGIESLRDTGSKWRNFIQEARTVGSRWRYWIPFGLNQCGSALYVWTLQSASITVAVPVANSLSFAFTAITGYALGEKLPGKNPFFRNHSGYSAHLLWQYSNDLRQDPARTGATATKYNIPMILP</sequence>
<keyword evidence="3" id="KW-1133">Transmembrane helix</keyword>
<dbReference type="InterPro" id="IPR018908">
    <property type="entry name" value="TMEM234"/>
</dbReference>
<evidence type="ECO:0000256" key="1">
    <source>
        <dbReference type="ARBA" id="ARBA00004141"/>
    </source>
</evidence>
<comment type="subcellular location">
    <subcellularLocation>
        <location evidence="1">Membrane</location>
        <topology evidence="1">Multi-pass membrane protein</topology>
    </subcellularLocation>
</comment>
<proteinExistence type="predicted"/>
<evidence type="ECO:0008006" key="8">
    <source>
        <dbReference type="Google" id="ProtNLM"/>
    </source>
</evidence>
<feature type="chain" id="PRO_5046299148" description="Transmembrane protein 234 homolog" evidence="5">
    <location>
        <begin position="21"/>
        <end position="150"/>
    </location>
</feature>
<gene>
    <name evidence="6" type="primary">108040823</name>
</gene>
<feature type="signal peptide" evidence="5">
    <location>
        <begin position="1"/>
        <end position="20"/>
    </location>
</feature>
<evidence type="ECO:0000256" key="4">
    <source>
        <dbReference type="ARBA" id="ARBA00023136"/>
    </source>
</evidence>
<accession>A0ABM5JGE9</accession>
<dbReference type="Pfam" id="PF10639">
    <property type="entry name" value="TMEM234"/>
    <property type="match status" value="1"/>
</dbReference>
<name>A0ABM5JGE9_DRORH</name>
<dbReference type="PANTHER" id="PTHR28668:SF1">
    <property type="entry name" value="TRANSMEMBRANE PROTEIN 234"/>
    <property type="match status" value="1"/>
</dbReference>
<evidence type="ECO:0000256" key="3">
    <source>
        <dbReference type="ARBA" id="ARBA00022989"/>
    </source>
</evidence>
<evidence type="ECO:0000313" key="6">
    <source>
        <dbReference type="EnsemblMetazoa" id="XP_044317899.1"/>
    </source>
</evidence>
<dbReference type="EnsemblMetazoa" id="XM_044461964.1">
    <property type="protein sequence ID" value="XP_044317899.1"/>
    <property type="gene ID" value="LOC108040823"/>
</dbReference>
<keyword evidence="2" id="KW-0812">Transmembrane</keyword>
<dbReference type="PANTHER" id="PTHR28668">
    <property type="entry name" value="TRANSMEMBRANE PROTEIN 234"/>
    <property type="match status" value="1"/>
</dbReference>
<evidence type="ECO:0000313" key="7">
    <source>
        <dbReference type="Proteomes" id="UP001652680"/>
    </source>
</evidence>
<evidence type="ECO:0000256" key="2">
    <source>
        <dbReference type="ARBA" id="ARBA00022692"/>
    </source>
</evidence>
<keyword evidence="4" id="KW-0472">Membrane</keyword>
<dbReference type="Proteomes" id="UP001652680">
    <property type="component" value="Unassembled WGS sequence"/>
</dbReference>